<dbReference type="GO" id="GO:0005829">
    <property type="term" value="C:cytosol"/>
    <property type="evidence" value="ECO:0007669"/>
    <property type="project" value="TreeGrafter"/>
</dbReference>
<evidence type="ECO:0000256" key="2">
    <source>
        <dbReference type="ARBA" id="ARBA00022688"/>
    </source>
</evidence>
<dbReference type="SUPFAM" id="SSF64288">
    <property type="entry name" value="Chorismate lyase-like"/>
    <property type="match status" value="1"/>
</dbReference>
<dbReference type="EMBL" id="OBEB01000007">
    <property type="protein sequence ID" value="SNY57294.1"/>
    <property type="molecule type" value="Genomic_DNA"/>
</dbReference>
<comment type="similarity">
    <text evidence="4">Belongs to the UbiC family.</text>
</comment>
<feature type="binding site" evidence="4">
    <location>
        <position position="111"/>
    </location>
    <ligand>
        <name>substrate</name>
    </ligand>
</feature>
<accession>A0A285JAK2</accession>
<reference evidence="6" key="1">
    <citation type="submission" date="2017-09" db="EMBL/GenBank/DDBJ databases">
        <authorList>
            <person name="Varghese N."/>
            <person name="Submissions S."/>
        </authorList>
    </citation>
    <scope>NUCLEOTIDE SEQUENCE [LARGE SCALE GENOMIC DNA]</scope>
    <source>
        <strain evidence="6">CGMCC 1.12461</strain>
    </source>
</reference>
<dbReference type="HAMAP" id="MF_01632">
    <property type="entry name" value="UbiC"/>
    <property type="match status" value="1"/>
</dbReference>
<feature type="binding site" evidence="4">
    <location>
        <position position="164"/>
    </location>
    <ligand>
        <name>substrate</name>
    </ligand>
</feature>
<dbReference type="Proteomes" id="UP000219353">
    <property type="component" value="Unassembled WGS sequence"/>
</dbReference>
<keyword evidence="4" id="KW-0670">Pyruvate</keyword>
<name>A0A285JAK2_9GAMM</name>
<dbReference type="InterPro" id="IPR007440">
    <property type="entry name" value="Chorismate--pyruvate_lyase"/>
</dbReference>
<dbReference type="GO" id="GO:0042866">
    <property type="term" value="P:pyruvate biosynthetic process"/>
    <property type="evidence" value="ECO:0007669"/>
    <property type="project" value="UniProtKB-UniRule"/>
</dbReference>
<evidence type="ECO:0000256" key="4">
    <source>
        <dbReference type="HAMAP-Rule" id="MF_01632"/>
    </source>
</evidence>
<keyword evidence="6" id="KW-1185">Reference proteome</keyword>
<evidence type="ECO:0000313" key="6">
    <source>
        <dbReference type="Proteomes" id="UP000219353"/>
    </source>
</evidence>
<gene>
    <name evidence="4" type="primary">ubiC</name>
    <name evidence="5" type="ORF">SAMN06297280_3226</name>
</gene>
<dbReference type="Gene3D" id="3.40.1410.10">
    <property type="entry name" value="Chorismate lyase-like"/>
    <property type="match status" value="1"/>
</dbReference>
<dbReference type="EC" id="4.1.3.40" evidence="4"/>
<evidence type="ECO:0000313" key="5">
    <source>
        <dbReference type="EMBL" id="SNY57294.1"/>
    </source>
</evidence>
<evidence type="ECO:0000256" key="1">
    <source>
        <dbReference type="ARBA" id="ARBA00022490"/>
    </source>
</evidence>
<keyword evidence="2 4" id="KW-0831">Ubiquinone biosynthesis</keyword>
<dbReference type="RefSeq" id="WP_097112419.1">
    <property type="nucleotide sequence ID" value="NZ_OBEB01000007.1"/>
</dbReference>
<dbReference type="Pfam" id="PF04345">
    <property type="entry name" value="Chor_lyase"/>
    <property type="match status" value="1"/>
</dbReference>
<dbReference type="AlphaFoldDB" id="A0A285JAK2"/>
<comment type="caution">
    <text evidence="4">Lacks conserved residue(s) required for the propagation of feature annotation.</text>
</comment>
<keyword evidence="3 4" id="KW-0456">Lyase</keyword>
<dbReference type="UniPathway" id="UPA00232"/>
<dbReference type="InterPro" id="IPR028978">
    <property type="entry name" value="Chorismate_lyase_/UTRA_dom_sf"/>
</dbReference>
<protein>
    <recommendedName>
        <fullName evidence="4">Probable chorismate pyruvate-lyase</fullName>
        <shortName evidence="4">CL</shortName>
        <shortName evidence="4">CPL</shortName>
        <ecNumber evidence="4">4.1.3.40</ecNumber>
    </recommendedName>
</protein>
<proteinExistence type="inferred from homology"/>
<comment type="catalytic activity">
    <reaction evidence="4">
        <text>chorismate = 4-hydroxybenzoate + pyruvate</text>
        <dbReference type="Rhea" id="RHEA:16505"/>
        <dbReference type="ChEBI" id="CHEBI:15361"/>
        <dbReference type="ChEBI" id="CHEBI:17879"/>
        <dbReference type="ChEBI" id="CHEBI:29748"/>
        <dbReference type="EC" id="4.1.3.40"/>
    </reaction>
</comment>
<sequence length="173" mass="19050">MAKPAISLAADWQLASAVALPPLLQAWLLEPASLTARLKHRARDFQLQVLQQQQQALPAFLLPLLPDSQVAQCREVLMSCNQLPCVYAQSWLPLKTLAALRPLAELGEQPLGEVIFQQQHVRRSAVEVARVQLHQPLAAAVASGEYWARRSVFTLAGHPLLVAEVFLDGILTL</sequence>
<comment type="pathway">
    <text evidence="4">Cofactor biosynthesis; ubiquinone biosynthesis.</text>
</comment>
<dbReference type="GO" id="GO:0008813">
    <property type="term" value="F:chorismate lyase activity"/>
    <property type="evidence" value="ECO:0007669"/>
    <property type="project" value="UniProtKB-UniRule"/>
</dbReference>
<keyword evidence="1 4" id="KW-0963">Cytoplasm</keyword>
<dbReference type="OrthoDB" id="9789493at2"/>
<feature type="binding site" evidence="4">
    <location>
        <position position="74"/>
    </location>
    <ligand>
        <name>substrate</name>
    </ligand>
</feature>
<comment type="function">
    <text evidence="4">Removes the pyruvyl group from chorismate, with concomitant aromatization of the ring, to provide 4-hydroxybenzoate (4HB) for the ubiquinone pathway.</text>
</comment>
<comment type="subcellular location">
    <subcellularLocation>
        <location evidence="4">Cytoplasm</location>
    </subcellularLocation>
</comment>
<organism evidence="5 6">
    <name type="scientific">Arsukibacterium tuosuense</name>
    <dbReference type="NCBI Taxonomy" id="1323745"/>
    <lineage>
        <taxon>Bacteria</taxon>
        <taxon>Pseudomonadati</taxon>
        <taxon>Pseudomonadota</taxon>
        <taxon>Gammaproteobacteria</taxon>
        <taxon>Chromatiales</taxon>
        <taxon>Chromatiaceae</taxon>
        <taxon>Arsukibacterium</taxon>
    </lineage>
</organism>
<dbReference type="PANTHER" id="PTHR38683">
    <property type="entry name" value="CHORISMATE PYRUVATE-LYASE"/>
    <property type="match status" value="1"/>
</dbReference>
<dbReference type="PANTHER" id="PTHR38683:SF1">
    <property type="entry name" value="CHORISMATE PYRUVATE-LYASE"/>
    <property type="match status" value="1"/>
</dbReference>
<evidence type="ECO:0000256" key="3">
    <source>
        <dbReference type="ARBA" id="ARBA00023239"/>
    </source>
</evidence>
<dbReference type="GO" id="GO:0006744">
    <property type="term" value="P:ubiquinone biosynthetic process"/>
    <property type="evidence" value="ECO:0007669"/>
    <property type="project" value="UniProtKB-UniRule"/>
</dbReference>